<dbReference type="AlphaFoldDB" id="A0A9W9A4N2"/>
<sequence length="626" mass="67856">MKKEEQVFGTGLANGSSFDNDSGTRRISIRLPPSTIVKQESEQDVVEETLLPALIVLPASGFEPVIQPFMKQEVEQEAGKDVGLDVGQDMRQEVEMEQEVVREVKQEVGVGELPVLVPNSSLGSLHQSPTPDPVAPIEPIQRIDPVTQRRSRLDRYSNQREDREDLVVKEEEQDAKVEENVTAGMDEHVDMLQDNSFDMLEGDVDMLVDDKVDDFKNLMDFRDLSSVEATNSSFISTVPQVQEAMHMPKPMDLYYAPVNAKNVIHIRGSNSGQQDEPREEMDEQEDNDDEKVDELIDDDAEDMNMDWGTSPTVPPQSAPTSLRRSSRFKPAATASASVTAVETYSPAPAPISVLTHTRVTPARASTSRSKSNSRIMSSTPLPYPANPSTSPFAFLSISPAPVSSSSSTSLSAAPAPKSSKPRKNGKTMNLGADKQRAGGKTHSTGKTTSGGAIKPAPSHISPAASARNAEMGRAYLLQRIRAESTNPTQALAYYRHAATFVPNNDRLRDSVNLSRSSSSLLSTKTTTIYGSSTEKHKIMISGISGLPSPMTPHKTARISKSKLKLSNVQTMSPSALDSPPTPPTSPTPTSLLPSQIPSKRDAESGPPPLPARKTAIPVCRLVQVST</sequence>
<feature type="compositionally biased region" description="Low complexity" evidence="1">
    <location>
        <begin position="363"/>
        <end position="378"/>
    </location>
</feature>
<feature type="region of interest" description="Disordered" evidence="1">
    <location>
        <begin position="1"/>
        <end position="32"/>
    </location>
</feature>
<organism evidence="2 3">
    <name type="scientific">Lentinula aciculospora</name>
    <dbReference type="NCBI Taxonomy" id="153920"/>
    <lineage>
        <taxon>Eukaryota</taxon>
        <taxon>Fungi</taxon>
        <taxon>Dikarya</taxon>
        <taxon>Basidiomycota</taxon>
        <taxon>Agaricomycotina</taxon>
        <taxon>Agaricomycetes</taxon>
        <taxon>Agaricomycetidae</taxon>
        <taxon>Agaricales</taxon>
        <taxon>Marasmiineae</taxon>
        <taxon>Omphalotaceae</taxon>
        <taxon>Lentinula</taxon>
    </lineage>
</organism>
<evidence type="ECO:0000256" key="1">
    <source>
        <dbReference type="SAM" id="MobiDB-lite"/>
    </source>
</evidence>
<feature type="region of interest" description="Disordered" evidence="1">
    <location>
        <begin position="403"/>
        <end position="465"/>
    </location>
</feature>
<reference evidence="2" key="1">
    <citation type="submission" date="2022-08" db="EMBL/GenBank/DDBJ databases">
        <title>A Global Phylogenomic Analysis of the Shiitake Genus Lentinula.</title>
        <authorList>
            <consortium name="DOE Joint Genome Institute"/>
            <person name="Sierra-Patev S."/>
            <person name="Min B."/>
            <person name="Naranjo-Ortiz M."/>
            <person name="Looney B."/>
            <person name="Konkel Z."/>
            <person name="Slot J.C."/>
            <person name="Sakamoto Y."/>
            <person name="Steenwyk J.L."/>
            <person name="Rokas A."/>
            <person name="Carro J."/>
            <person name="Camarero S."/>
            <person name="Ferreira P."/>
            <person name="Molpeceres G."/>
            <person name="Ruiz-Duenas F.J."/>
            <person name="Serrano A."/>
            <person name="Henrissat B."/>
            <person name="Drula E."/>
            <person name="Hughes K.W."/>
            <person name="Mata J.L."/>
            <person name="Ishikawa N.K."/>
            <person name="Vargas-Isla R."/>
            <person name="Ushijima S."/>
            <person name="Smith C.A."/>
            <person name="Ahrendt S."/>
            <person name="Andreopoulos W."/>
            <person name="He G."/>
            <person name="Labutti K."/>
            <person name="Lipzen A."/>
            <person name="Ng V."/>
            <person name="Riley R."/>
            <person name="Sandor L."/>
            <person name="Barry K."/>
            <person name="Martinez A.T."/>
            <person name="Xiao Y."/>
            <person name="Gibbons J.G."/>
            <person name="Terashima K."/>
            <person name="Grigoriev I.V."/>
            <person name="Hibbett D.S."/>
        </authorList>
    </citation>
    <scope>NUCLEOTIDE SEQUENCE</scope>
    <source>
        <strain evidence="2">JLM2183</strain>
    </source>
</reference>
<keyword evidence="3" id="KW-1185">Reference proteome</keyword>
<gene>
    <name evidence="2" type="ORF">J3R30DRAFT_651400</name>
</gene>
<feature type="compositionally biased region" description="Low complexity" evidence="1">
    <location>
        <begin position="331"/>
        <end position="341"/>
    </location>
</feature>
<feature type="region of interest" description="Disordered" evidence="1">
    <location>
        <begin position="268"/>
        <end position="382"/>
    </location>
</feature>
<feature type="compositionally biased region" description="Basic and acidic residues" evidence="1">
    <location>
        <begin position="151"/>
        <end position="165"/>
    </location>
</feature>
<feature type="compositionally biased region" description="Low complexity" evidence="1">
    <location>
        <begin position="438"/>
        <end position="465"/>
    </location>
</feature>
<feature type="region of interest" description="Disordered" evidence="1">
    <location>
        <begin position="562"/>
        <end position="615"/>
    </location>
</feature>
<feature type="compositionally biased region" description="Low complexity" evidence="1">
    <location>
        <begin position="587"/>
        <end position="597"/>
    </location>
</feature>
<dbReference type="Proteomes" id="UP001150266">
    <property type="component" value="Unassembled WGS sequence"/>
</dbReference>
<protein>
    <submittedName>
        <fullName evidence="2">Uncharacterized protein</fullName>
    </submittedName>
</protein>
<name>A0A9W9A4N2_9AGAR</name>
<comment type="caution">
    <text evidence="2">The sequence shown here is derived from an EMBL/GenBank/DDBJ whole genome shotgun (WGS) entry which is preliminary data.</text>
</comment>
<feature type="compositionally biased region" description="Acidic residues" evidence="1">
    <location>
        <begin position="277"/>
        <end position="304"/>
    </location>
</feature>
<accession>A0A9W9A4N2</accession>
<proteinExistence type="predicted"/>
<evidence type="ECO:0000313" key="2">
    <source>
        <dbReference type="EMBL" id="KAJ4474257.1"/>
    </source>
</evidence>
<evidence type="ECO:0000313" key="3">
    <source>
        <dbReference type="Proteomes" id="UP001150266"/>
    </source>
</evidence>
<dbReference type="EMBL" id="JAOTPV010000016">
    <property type="protein sequence ID" value="KAJ4474257.1"/>
    <property type="molecule type" value="Genomic_DNA"/>
</dbReference>
<feature type="compositionally biased region" description="Low complexity" evidence="1">
    <location>
        <begin position="403"/>
        <end position="418"/>
    </location>
</feature>
<feature type="region of interest" description="Disordered" evidence="1">
    <location>
        <begin position="145"/>
        <end position="165"/>
    </location>
</feature>
<dbReference type="OrthoDB" id="3071546at2759"/>